<dbReference type="SUPFAM" id="SSF52540">
    <property type="entry name" value="P-loop containing nucleoside triphosphate hydrolases"/>
    <property type="match status" value="1"/>
</dbReference>
<dbReference type="Proteomes" id="UP001497482">
    <property type="component" value="Chromosome 22"/>
</dbReference>
<dbReference type="PANTHER" id="PTHR11783">
    <property type="entry name" value="SULFOTRANSFERASE SULT"/>
    <property type="match status" value="1"/>
</dbReference>
<name>A0AAV2LC89_KNICA</name>
<feature type="domain" description="Sulfotransferase" evidence="4">
    <location>
        <begin position="9"/>
        <end position="246"/>
    </location>
</feature>
<dbReference type="Pfam" id="PF00685">
    <property type="entry name" value="Sulfotransfer_1"/>
    <property type="match status" value="1"/>
</dbReference>
<keyword evidence="6" id="KW-1185">Reference proteome</keyword>
<evidence type="ECO:0000256" key="2">
    <source>
        <dbReference type="ARBA" id="ARBA00022679"/>
    </source>
</evidence>
<sequence length="251" mass="29275">MEMRILISTNWALEVVPLVLSGGEPGLVGSVPTWERTAAIGHKSALHMDLDAWPSPHVCNTHFRYDAMPESFYQVKPKVINVMRNPKDILISMFYFNNNTVYHPTKDSLTEFQHKFLEGHVAFSSWFDHVKSWLNAEDKSHILYLTYEEMAQFQDLRQAVKRVGEFFEKRLDDEAVDKIADMCCFESMKKNNSTRDRTNCNVAPKLPALDYSKYYRKGITGDWRNHLSEEQAQQFDSVYEEKMKDVDLKFT</sequence>
<dbReference type="Gene3D" id="3.40.50.300">
    <property type="entry name" value="P-loop containing nucleotide triphosphate hydrolases"/>
    <property type="match status" value="1"/>
</dbReference>
<evidence type="ECO:0000259" key="4">
    <source>
        <dbReference type="Pfam" id="PF00685"/>
    </source>
</evidence>
<accession>A0AAV2LC89</accession>
<dbReference type="AlphaFoldDB" id="A0AAV2LC89"/>
<evidence type="ECO:0000313" key="6">
    <source>
        <dbReference type="Proteomes" id="UP001497482"/>
    </source>
</evidence>
<dbReference type="GO" id="GO:0008146">
    <property type="term" value="F:sulfotransferase activity"/>
    <property type="evidence" value="ECO:0007669"/>
    <property type="project" value="InterPro"/>
</dbReference>
<evidence type="ECO:0000313" key="5">
    <source>
        <dbReference type="EMBL" id="CAL1597802.1"/>
    </source>
</evidence>
<proteinExistence type="inferred from homology"/>
<dbReference type="EMBL" id="OZ035844">
    <property type="protein sequence ID" value="CAL1597802.1"/>
    <property type="molecule type" value="Genomic_DNA"/>
</dbReference>
<dbReference type="EC" id="2.8.2.-" evidence="3"/>
<organism evidence="5 6">
    <name type="scientific">Knipowitschia caucasica</name>
    <name type="common">Caucasian dwarf goby</name>
    <name type="synonym">Pomatoschistus caucasicus</name>
    <dbReference type="NCBI Taxonomy" id="637954"/>
    <lineage>
        <taxon>Eukaryota</taxon>
        <taxon>Metazoa</taxon>
        <taxon>Chordata</taxon>
        <taxon>Craniata</taxon>
        <taxon>Vertebrata</taxon>
        <taxon>Euteleostomi</taxon>
        <taxon>Actinopterygii</taxon>
        <taxon>Neopterygii</taxon>
        <taxon>Teleostei</taxon>
        <taxon>Neoteleostei</taxon>
        <taxon>Acanthomorphata</taxon>
        <taxon>Gobiaria</taxon>
        <taxon>Gobiiformes</taxon>
        <taxon>Gobioidei</taxon>
        <taxon>Gobiidae</taxon>
        <taxon>Gobiinae</taxon>
        <taxon>Knipowitschia</taxon>
    </lineage>
</organism>
<gene>
    <name evidence="5" type="ORF">KC01_LOCUS26286</name>
</gene>
<dbReference type="InterPro" id="IPR000863">
    <property type="entry name" value="Sulfotransferase_dom"/>
</dbReference>
<keyword evidence="2 3" id="KW-0808">Transferase</keyword>
<dbReference type="InterPro" id="IPR027417">
    <property type="entry name" value="P-loop_NTPase"/>
</dbReference>
<comment type="similarity">
    <text evidence="1 3">Belongs to the sulfotransferase 1 family.</text>
</comment>
<protein>
    <recommendedName>
        <fullName evidence="3">Sulfotransferase</fullName>
        <ecNumber evidence="3">2.8.2.-</ecNumber>
    </recommendedName>
</protein>
<evidence type="ECO:0000256" key="3">
    <source>
        <dbReference type="RuleBase" id="RU361155"/>
    </source>
</evidence>
<evidence type="ECO:0000256" key="1">
    <source>
        <dbReference type="ARBA" id="ARBA00005771"/>
    </source>
</evidence>
<reference evidence="5 6" key="1">
    <citation type="submission" date="2024-04" db="EMBL/GenBank/DDBJ databases">
        <authorList>
            <person name="Waldvogel A.-M."/>
            <person name="Schoenle A."/>
        </authorList>
    </citation>
    <scope>NUCLEOTIDE SEQUENCE [LARGE SCALE GENOMIC DNA]</scope>
</reference>